<proteinExistence type="inferred from homology"/>
<sequence>MQIINIHEAKTHLSRLVEQAVQGEAFIIAKAGKPLVKVMALAAPEAGQRLGFMAGQMRMPEDFDRMGDAEIEQLFGGVL</sequence>
<evidence type="ECO:0000256" key="2">
    <source>
        <dbReference type="RuleBase" id="RU362080"/>
    </source>
</evidence>
<organism evidence="3 4">
    <name type="scientific">Candidatus Competibacter denitrificans Run_A_D11</name>
    <dbReference type="NCBI Taxonomy" id="1400863"/>
    <lineage>
        <taxon>Bacteria</taxon>
        <taxon>Pseudomonadati</taxon>
        <taxon>Pseudomonadota</taxon>
        <taxon>Gammaproteobacteria</taxon>
        <taxon>Candidatus Competibacteraceae</taxon>
        <taxon>Candidatus Competibacter</taxon>
    </lineage>
</organism>
<dbReference type="AlphaFoldDB" id="W6M1U5"/>
<dbReference type="Pfam" id="PF02604">
    <property type="entry name" value="PhdYeFM_antitox"/>
    <property type="match status" value="1"/>
</dbReference>
<reference evidence="3" key="1">
    <citation type="submission" date="2013-07" db="EMBL/GenBank/DDBJ databases">
        <authorList>
            <person name="McIlroy S."/>
        </authorList>
    </citation>
    <scope>NUCLEOTIDE SEQUENCE [LARGE SCALE GENOMIC DNA]</scope>
    <source>
        <strain evidence="3">Run_A_D11</strain>
    </source>
</reference>
<evidence type="ECO:0000256" key="1">
    <source>
        <dbReference type="ARBA" id="ARBA00009981"/>
    </source>
</evidence>
<dbReference type="Proteomes" id="UP000035760">
    <property type="component" value="Unassembled WGS sequence"/>
</dbReference>
<dbReference type="OrthoDB" id="9800503at2"/>
<dbReference type="SUPFAM" id="SSF143120">
    <property type="entry name" value="YefM-like"/>
    <property type="match status" value="1"/>
</dbReference>
<dbReference type="NCBIfam" id="TIGR01552">
    <property type="entry name" value="phd_fam"/>
    <property type="match status" value="1"/>
</dbReference>
<accession>W6M1U5</accession>
<comment type="function">
    <text evidence="2">Antitoxin component of a type II toxin-antitoxin (TA) system.</text>
</comment>
<reference evidence="3" key="2">
    <citation type="submission" date="2014-03" db="EMBL/GenBank/DDBJ databases">
        <title>Candidatus Competibacter-lineage genomes retrieved from metagenomes reveal functional metabolic diversity.</title>
        <authorList>
            <person name="McIlroy S.J."/>
            <person name="Albertsen M."/>
            <person name="Andresen E.K."/>
            <person name="Saunders A.M."/>
            <person name="Kristiansen R."/>
            <person name="Stokholm-Bjerregaard M."/>
            <person name="Nielsen K.L."/>
            <person name="Nielsen P.H."/>
        </authorList>
    </citation>
    <scope>NUCLEOTIDE SEQUENCE</scope>
    <source>
        <strain evidence="3">Run_A_D11</strain>
    </source>
</reference>
<gene>
    <name evidence="3" type="ORF">BN873_150199</name>
</gene>
<dbReference type="InterPro" id="IPR006442">
    <property type="entry name" value="Antitoxin_Phd/YefM"/>
</dbReference>
<keyword evidence="4" id="KW-1185">Reference proteome</keyword>
<dbReference type="EMBL" id="CBTJ020000020">
    <property type="protein sequence ID" value="CDI01411.1"/>
    <property type="molecule type" value="Genomic_DNA"/>
</dbReference>
<comment type="caution">
    <text evidence="3">The sequence shown here is derived from an EMBL/GenBank/DDBJ whole genome shotgun (WGS) entry which is preliminary data.</text>
</comment>
<evidence type="ECO:0000313" key="3">
    <source>
        <dbReference type="EMBL" id="CDI01411.1"/>
    </source>
</evidence>
<dbReference type="RefSeq" id="WP_048670513.1">
    <property type="nucleotide sequence ID" value="NZ_CBTJ020000020.1"/>
</dbReference>
<dbReference type="STRING" id="1400863.BN873_150199"/>
<dbReference type="InterPro" id="IPR036165">
    <property type="entry name" value="YefM-like_sf"/>
</dbReference>
<dbReference type="Gene3D" id="3.40.1620.10">
    <property type="entry name" value="YefM-like domain"/>
    <property type="match status" value="1"/>
</dbReference>
<protein>
    <recommendedName>
        <fullName evidence="2">Antitoxin</fullName>
    </recommendedName>
</protein>
<name>W6M1U5_9GAMM</name>
<evidence type="ECO:0000313" key="4">
    <source>
        <dbReference type="Proteomes" id="UP000035760"/>
    </source>
</evidence>
<comment type="similarity">
    <text evidence="1 2">Belongs to the phD/YefM antitoxin family.</text>
</comment>